<keyword evidence="7 10" id="KW-0472">Membrane</keyword>
<feature type="transmembrane region" description="Helical" evidence="10">
    <location>
        <begin position="71"/>
        <end position="92"/>
    </location>
</feature>
<dbReference type="GO" id="GO:0007165">
    <property type="term" value="P:signal transduction"/>
    <property type="evidence" value="ECO:0007669"/>
    <property type="project" value="UniProtKB-KW"/>
</dbReference>
<dbReference type="PANTHER" id="PTHR21137">
    <property type="entry name" value="ODORANT RECEPTOR"/>
    <property type="match status" value="1"/>
</dbReference>
<keyword evidence="9" id="KW-0807">Transducer</keyword>
<evidence type="ECO:0000256" key="7">
    <source>
        <dbReference type="ARBA" id="ARBA00023136"/>
    </source>
</evidence>
<proteinExistence type="predicted"/>
<dbReference type="Proteomes" id="UP000801492">
    <property type="component" value="Unassembled WGS sequence"/>
</dbReference>
<evidence type="ECO:0000256" key="1">
    <source>
        <dbReference type="ARBA" id="ARBA00004651"/>
    </source>
</evidence>
<dbReference type="GO" id="GO:0005886">
    <property type="term" value="C:plasma membrane"/>
    <property type="evidence" value="ECO:0007669"/>
    <property type="project" value="UniProtKB-SubCell"/>
</dbReference>
<keyword evidence="5" id="KW-0552">Olfaction</keyword>
<reference evidence="11" key="1">
    <citation type="submission" date="2019-08" db="EMBL/GenBank/DDBJ databases">
        <title>The genome of the North American firefly Photinus pyralis.</title>
        <authorList>
            <consortium name="Photinus pyralis genome working group"/>
            <person name="Fallon T.R."/>
            <person name="Sander Lower S.E."/>
            <person name="Weng J.-K."/>
        </authorList>
    </citation>
    <scope>NUCLEOTIDE SEQUENCE</scope>
    <source>
        <strain evidence="11">TRF0915ILg1</strain>
        <tissue evidence="11">Whole body</tissue>
    </source>
</reference>
<keyword evidence="4 10" id="KW-0812">Transmembrane</keyword>
<evidence type="ECO:0000256" key="2">
    <source>
        <dbReference type="ARBA" id="ARBA00022475"/>
    </source>
</evidence>
<organism evidence="11 12">
    <name type="scientific">Ignelater luminosus</name>
    <name type="common">Cucubano</name>
    <name type="synonym">Pyrophorus luminosus</name>
    <dbReference type="NCBI Taxonomy" id="2038154"/>
    <lineage>
        <taxon>Eukaryota</taxon>
        <taxon>Metazoa</taxon>
        <taxon>Ecdysozoa</taxon>
        <taxon>Arthropoda</taxon>
        <taxon>Hexapoda</taxon>
        <taxon>Insecta</taxon>
        <taxon>Pterygota</taxon>
        <taxon>Neoptera</taxon>
        <taxon>Endopterygota</taxon>
        <taxon>Coleoptera</taxon>
        <taxon>Polyphaga</taxon>
        <taxon>Elateriformia</taxon>
        <taxon>Elateroidea</taxon>
        <taxon>Elateridae</taxon>
        <taxon>Agrypninae</taxon>
        <taxon>Pyrophorini</taxon>
        <taxon>Ignelater</taxon>
    </lineage>
</organism>
<evidence type="ECO:0000313" key="11">
    <source>
        <dbReference type="EMBL" id="KAF2892957.1"/>
    </source>
</evidence>
<evidence type="ECO:0000256" key="4">
    <source>
        <dbReference type="ARBA" id="ARBA00022692"/>
    </source>
</evidence>
<dbReference type="Pfam" id="PF02949">
    <property type="entry name" value="7tm_6"/>
    <property type="match status" value="1"/>
</dbReference>
<evidence type="ECO:0000256" key="10">
    <source>
        <dbReference type="SAM" id="Phobius"/>
    </source>
</evidence>
<keyword evidence="2" id="KW-1003">Cell membrane</keyword>
<evidence type="ECO:0000256" key="5">
    <source>
        <dbReference type="ARBA" id="ARBA00022725"/>
    </source>
</evidence>
<keyword evidence="3" id="KW-0716">Sensory transduction</keyword>
<comment type="caution">
    <text evidence="11">The sequence shown here is derived from an EMBL/GenBank/DDBJ whole genome shotgun (WGS) entry which is preliminary data.</text>
</comment>
<comment type="subcellular location">
    <subcellularLocation>
        <location evidence="1">Cell membrane</location>
        <topology evidence="1">Multi-pass membrane protein</topology>
    </subcellularLocation>
</comment>
<dbReference type="EMBL" id="VTPC01008339">
    <property type="protein sequence ID" value="KAF2892957.1"/>
    <property type="molecule type" value="Genomic_DNA"/>
</dbReference>
<feature type="transmembrane region" description="Helical" evidence="10">
    <location>
        <begin position="104"/>
        <end position="124"/>
    </location>
</feature>
<dbReference type="GO" id="GO:0005549">
    <property type="term" value="F:odorant binding"/>
    <property type="evidence" value="ECO:0007669"/>
    <property type="project" value="InterPro"/>
</dbReference>
<accession>A0A8K0CYZ4</accession>
<evidence type="ECO:0000256" key="9">
    <source>
        <dbReference type="ARBA" id="ARBA00023224"/>
    </source>
</evidence>
<sequence length="146" mass="16586">MMRLSSAYFKILNITIVRTTNAKTLLSESDNTNDSIYNYYEQFDKEISDRLSVCVEHHIAVIKFAETVESIFTYVFLLQFIVSAVGICLAGFTFTSAPVGSFEFVFAISLPVTLIIQITFYCTFGNEVTLQVCYLLDLTNNDFFDD</sequence>
<name>A0A8K0CYZ4_IGNLU</name>
<evidence type="ECO:0000256" key="8">
    <source>
        <dbReference type="ARBA" id="ARBA00023170"/>
    </source>
</evidence>
<keyword evidence="8" id="KW-0675">Receptor</keyword>
<dbReference type="AlphaFoldDB" id="A0A8K0CYZ4"/>
<evidence type="ECO:0000313" key="12">
    <source>
        <dbReference type="Proteomes" id="UP000801492"/>
    </source>
</evidence>
<dbReference type="OrthoDB" id="7545962at2759"/>
<evidence type="ECO:0000256" key="3">
    <source>
        <dbReference type="ARBA" id="ARBA00022606"/>
    </source>
</evidence>
<dbReference type="InterPro" id="IPR004117">
    <property type="entry name" value="7tm6_olfct_rcpt"/>
</dbReference>
<dbReference type="GO" id="GO:0004984">
    <property type="term" value="F:olfactory receptor activity"/>
    <property type="evidence" value="ECO:0007669"/>
    <property type="project" value="InterPro"/>
</dbReference>
<evidence type="ECO:0000256" key="6">
    <source>
        <dbReference type="ARBA" id="ARBA00022989"/>
    </source>
</evidence>
<keyword evidence="12" id="KW-1185">Reference proteome</keyword>
<dbReference type="PANTHER" id="PTHR21137:SF35">
    <property type="entry name" value="ODORANT RECEPTOR 19A-RELATED"/>
    <property type="match status" value="1"/>
</dbReference>
<keyword evidence="6 10" id="KW-1133">Transmembrane helix</keyword>
<gene>
    <name evidence="11" type="ORF">ILUMI_13217</name>
</gene>
<protein>
    <submittedName>
        <fullName evidence="11">Uncharacterized protein</fullName>
    </submittedName>
</protein>